<evidence type="ECO:0000313" key="4">
    <source>
        <dbReference type="Proteomes" id="UP001629156"/>
    </source>
</evidence>
<dbReference type="InterPro" id="IPR026444">
    <property type="entry name" value="Secre_tail"/>
</dbReference>
<feature type="chain" id="PRO_5045734838" evidence="2">
    <location>
        <begin position="19"/>
        <end position="250"/>
    </location>
</feature>
<dbReference type="NCBIfam" id="TIGR04183">
    <property type="entry name" value="Por_Secre_tail"/>
    <property type="match status" value="1"/>
</dbReference>
<reference evidence="3 4" key="1">
    <citation type="submission" date="2024-06" db="EMBL/GenBank/DDBJ databases">
        <authorList>
            <person name="Kaempfer P."/>
            <person name="Viver T."/>
        </authorList>
    </citation>
    <scope>NUCLEOTIDE SEQUENCE [LARGE SCALE GENOMIC DNA]</scope>
    <source>
        <strain evidence="3 4">ST-119</strain>
    </source>
</reference>
<comment type="caution">
    <text evidence="3">The sequence shown here is derived from an EMBL/GenBank/DDBJ whole genome shotgun (WGS) entry which is preliminary data.</text>
</comment>
<dbReference type="Proteomes" id="UP001629156">
    <property type="component" value="Unassembled WGS sequence"/>
</dbReference>
<proteinExistence type="predicted"/>
<feature type="signal peptide" evidence="2">
    <location>
        <begin position="1"/>
        <end position="18"/>
    </location>
</feature>
<dbReference type="EMBL" id="JBELPZ010000008">
    <property type="protein sequence ID" value="MFL9844634.1"/>
    <property type="molecule type" value="Genomic_DNA"/>
</dbReference>
<evidence type="ECO:0000313" key="3">
    <source>
        <dbReference type="EMBL" id="MFL9844634.1"/>
    </source>
</evidence>
<name>A0ABW8YWE3_9FLAO</name>
<evidence type="ECO:0000256" key="2">
    <source>
        <dbReference type="SAM" id="SignalP"/>
    </source>
</evidence>
<evidence type="ECO:0000256" key="1">
    <source>
        <dbReference type="ARBA" id="ARBA00022729"/>
    </source>
</evidence>
<keyword evidence="1 2" id="KW-0732">Signal</keyword>
<keyword evidence="4" id="KW-1185">Reference proteome</keyword>
<sequence length="250" mass="27040">MKKIILLAAFALGFAAQAQILVQGKNGEEITDGYVYTSTSLSLLEQGSKLPILVTNQGDETIYVQLRMDGLENATNHQDKIQFCFQGFCYYNVTVGEVAPSNSQIGASPILAGETNNTADHFQSIYEGDVEGQPVKFHMSLIQVNSEGVLIDEIVSFTFQYMPTASVNDFAALQNIGITLKNTVVKNQLDVTANVAATLQLFTINGELVKTVAIDNGAQAIDLSGLAASVYVARFTTAENKMSQVRIVKN</sequence>
<gene>
    <name evidence="3" type="ORF">ABS766_09400</name>
</gene>
<protein>
    <submittedName>
        <fullName evidence="3">T9SS type A sorting domain-containing protein</fullName>
    </submittedName>
</protein>
<dbReference type="RefSeq" id="WP_408084887.1">
    <property type="nucleotide sequence ID" value="NZ_JBELPZ010000008.1"/>
</dbReference>
<organism evidence="3 4">
    <name type="scientific">Flavobacterium rhizosphaerae</name>
    <dbReference type="NCBI Taxonomy" id="3163298"/>
    <lineage>
        <taxon>Bacteria</taxon>
        <taxon>Pseudomonadati</taxon>
        <taxon>Bacteroidota</taxon>
        <taxon>Flavobacteriia</taxon>
        <taxon>Flavobacteriales</taxon>
        <taxon>Flavobacteriaceae</taxon>
        <taxon>Flavobacterium</taxon>
    </lineage>
</organism>
<accession>A0ABW8YWE3</accession>